<dbReference type="AlphaFoldDB" id="A0A094PS12"/>
<dbReference type="PANTHER" id="PTHR31377">
    <property type="entry name" value="AGMATINE DEIMINASE-RELATED"/>
    <property type="match status" value="1"/>
</dbReference>
<reference evidence="2" key="1">
    <citation type="submission" date="2014-06" db="EMBL/GenBank/DDBJ databases">
        <title>Key roles for freshwater Actinobacteria revealed by deep metagenomic sequencing.</title>
        <authorList>
            <person name="Ghai R."/>
            <person name="Mizuno C.M."/>
            <person name="Picazo A."/>
            <person name="Camacho A."/>
            <person name="Rodriguez-Valera F."/>
        </authorList>
    </citation>
    <scope>NUCLEOTIDE SEQUENCE</scope>
</reference>
<evidence type="ECO:0000256" key="1">
    <source>
        <dbReference type="ARBA" id="ARBA00022801"/>
    </source>
</evidence>
<evidence type="ECO:0000313" key="2">
    <source>
        <dbReference type="EMBL" id="KGA13882.1"/>
    </source>
</evidence>
<dbReference type="GO" id="GO:0009446">
    <property type="term" value="P:putrescine biosynthetic process"/>
    <property type="evidence" value="ECO:0007669"/>
    <property type="project" value="InterPro"/>
</dbReference>
<keyword evidence="1" id="KW-0378">Hydrolase</keyword>
<protein>
    <recommendedName>
        <fullName evidence="3">Agmatine deiminase</fullName>
    </recommendedName>
</protein>
<dbReference type="GO" id="GO:0004668">
    <property type="term" value="F:protein-arginine deiminase activity"/>
    <property type="evidence" value="ECO:0007669"/>
    <property type="project" value="InterPro"/>
</dbReference>
<dbReference type="InterPro" id="IPR007466">
    <property type="entry name" value="Peptidyl-Arg-deiminase_porph"/>
</dbReference>
<dbReference type="Gene3D" id="3.75.10.10">
    <property type="entry name" value="L-arginine/glycine Amidinotransferase, Chain A"/>
    <property type="match status" value="1"/>
</dbReference>
<evidence type="ECO:0008006" key="3">
    <source>
        <dbReference type="Google" id="ProtNLM"/>
    </source>
</evidence>
<organism evidence="2">
    <name type="scientific">freshwater metagenome</name>
    <dbReference type="NCBI Taxonomy" id="449393"/>
    <lineage>
        <taxon>unclassified sequences</taxon>
        <taxon>metagenomes</taxon>
        <taxon>ecological metagenomes</taxon>
    </lineage>
</organism>
<gene>
    <name evidence="2" type="ORF">GM51_18565</name>
</gene>
<comment type="caution">
    <text evidence="2">The sequence shown here is derived from an EMBL/GenBank/DDBJ whole genome shotgun (WGS) entry which is preliminary data.</text>
</comment>
<dbReference type="PANTHER" id="PTHR31377:SF0">
    <property type="entry name" value="AGMATINE DEIMINASE-RELATED"/>
    <property type="match status" value="1"/>
</dbReference>
<accession>A0A094PS12</accession>
<dbReference type="Pfam" id="PF04371">
    <property type="entry name" value="PAD_porph"/>
    <property type="match status" value="1"/>
</dbReference>
<dbReference type="EMBL" id="JNSL01000168">
    <property type="protein sequence ID" value="KGA13882.1"/>
    <property type="molecule type" value="Genomic_DNA"/>
</dbReference>
<dbReference type="GO" id="GO:0047632">
    <property type="term" value="F:agmatine deiminase activity"/>
    <property type="evidence" value="ECO:0007669"/>
    <property type="project" value="TreeGrafter"/>
</dbReference>
<dbReference type="SUPFAM" id="SSF55909">
    <property type="entry name" value="Pentein"/>
    <property type="match status" value="1"/>
</dbReference>
<name>A0A094PS12_9ZZZZ</name>
<sequence length="324" mass="35216">MKMPGEFARHERTVICWPSRVDLYNDRMGDARMAHAALARTISAFEPVTMIANETDVERAKLLCGDTVDVVALPIDDSWFRDSGPIYVFDGEKRIAGNWIFNGWGEKFPPFDKDAAVAKKWANLAGHEVRDINMVFEGGSITVDGEGVLATTEQCLLNPNRNPALSKEAIASMLQQELGANEIVWLPHGLSMDDDTDGHVDNVACFVAPQTIVLQGCDDPSTPDFGLLAENRRIAEQHNLVIKEVPVLPVVQFGGKTVQVPYLNFYLVNGAVIVPVCGHAADDDVLALIGEFIPNREVVGLDIGGILAYGGGGIHCITQQIPAL</sequence>
<proteinExistence type="predicted"/>